<evidence type="ECO:0000313" key="3">
    <source>
        <dbReference type="Proteomes" id="UP000006591"/>
    </source>
</evidence>
<accession>A0A0E0G1M1</accession>
<organism evidence="2">
    <name type="scientific">Oryza nivara</name>
    <name type="common">Indian wild rice</name>
    <name type="synonym">Oryza sativa f. spontanea</name>
    <dbReference type="NCBI Taxonomy" id="4536"/>
    <lineage>
        <taxon>Eukaryota</taxon>
        <taxon>Viridiplantae</taxon>
        <taxon>Streptophyta</taxon>
        <taxon>Embryophyta</taxon>
        <taxon>Tracheophyta</taxon>
        <taxon>Spermatophyta</taxon>
        <taxon>Magnoliopsida</taxon>
        <taxon>Liliopsida</taxon>
        <taxon>Poales</taxon>
        <taxon>Poaceae</taxon>
        <taxon>BOP clade</taxon>
        <taxon>Oryzoideae</taxon>
        <taxon>Oryzeae</taxon>
        <taxon>Oryzinae</taxon>
        <taxon>Oryza</taxon>
    </lineage>
</organism>
<dbReference type="AlphaFoldDB" id="A0A0E0G1M1"/>
<name>A0A0E0G1M1_ORYNI</name>
<keyword evidence="3" id="KW-1185">Reference proteome</keyword>
<dbReference type="EnsemblPlants" id="ONIVA02G04670.1">
    <property type="protein sequence ID" value="ONIVA02G04670.1"/>
    <property type="gene ID" value="ONIVA02G04670"/>
</dbReference>
<proteinExistence type="predicted"/>
<dbReference type="HOGENOM" id="CLU_2853629_0_0_1"/>
<feature type="region of interest" description="Disordered" evidence="1">
    <location>
        <begin position="29"/>
        <end position="51"/>
    </location>
</feature>
<dbReference type="OMA" id="RESRWPE"/>
<evidence type="ECO:0000313" key="2">
    <source>
        <dbReference type="EnsemblPlants" id="ONIVA02G04670.1"/>
    </source>
</evidence>
<evidence type="ECO:0000256" key="1">
    <source>
        <dbReference type="SAM" id="MobiDB-lite"/>
    </source>
</evidence>
<protein>
    <submittedName>
        <fullName evidence="2">Uncharacterized protein</fullName>
    </submittedName>
</protein>
<reference evidence="2" key="1">
    <citation type="submission" date="2015-04" db="UniProtKB">
        <authorList>
            <consortium name="EnsemblPlants"/>
        </authorList>
    </citation>
    <scope>IDENTIFICATION</scope>
    <source>
        <strain evidence="2">SL10</strain>
    </source>
</reference>
<dbReference type="Proteomes" id="UP000006591">
    <property type="component" value="Chromosome 2"/>
</dbReference>
<feature type="compositionally biased region" description="Low complexity" evidence="1">
    <location>
        <begin position="29"/>
        <end position="44"/>
    </location>
</feature>
<reference evidence="2" key="2">
    <citation type="submission" date="2018-04" db="EMBL/GenBank/DDBJ databases">
        <title>OnivRS2 (Oryza nivara Reference Sequence Version 2).</title>
        <authorList>
            <person name="Zhang J."/>
            <person name="Kudrna D."/>
            <person name="Lee S."/>
            <person name="Talag J."/>
            <person name="Rajasekar S."/>
            <person name="Welchert J."/>
            <person name="Hsing Y.-I."/>
            <person name="Wing R.A."/>
        </authorList>
    </citation>
    <scope>NUCLEOTIDE SEQUENCE [LARGE SCALE GENOMIC DNA]</scope>
    <source>
        <strain evidence="2">SL10</strain>
    </source>
</reference>
<sequence length="65" mass="6764">MSSGRESRWELPATLRALARDAGQQLRVPRAAAAAATPAATAGRRAADGGGKADKVMHLLLWGPK</sequence>
<dbReference type="Gramene" id="ONIVA02G04670.1">
    <property type="protein sequence ID" value="ONIVA02G04670.1"/>
    <property type="gene ID" value="ONIVA02G04670"/>
</dbReference>